<gene>
    <name evidence="1" type="ORF">PXX05_04400</name>
</gene>
<protein>
    <submittedName>
        <fullName evidence="1">Uncharacterized protein</fullName>
    </submittedName>
</protein>
<sequence>MSAEQQLLEDIEGIIKKYDWSKEVRFNWLREFGRTLVFFQNNNYALEFNKLSEEEFLKPKGIIAISRLLDSKCNMEVKITSIKKILKDRGYERDEGEKSWIRTDNTHLAYKEIATKIADFEEIQASMSKWVL</sequence>
<evidence type="ECO:0000313" key="2">
    <source>
        <dbReference type="Proteomes" id="UP001222087"/>
    </source>
</evidence>
<dbReference type="RefSeq" id="WP_275089849.1">
    <property type="nucleotide sequence ID" value="NZ_CP119078.1"/>
</dbReference>
<proteinExistence type="predicted"/>
<evidence type="ECO:0000313" key="1">
    <source>
        <dbReference type="EMBL" id="WED44033.1"/>
    </source>
</evidence>
<dbReference type="Proteomes" id="UP001222087">
    <property type="component" value="Chromosome"/>
</dbReference>
<reference evidence="1 2" key="1">
    <citation type="submission" date="2023-02" db="EMBL/GenBank/DDBJ databases">
        <title>Genome Sequence of L. cardiaca H63T.</title>
        <authorList>
            <person name="Lopez A.E."/>
            <person name="Cianciotto N.P."/>
        </authorList>
    </citation>
    <scope>NUCLEOTIDE SEQUENCE [LARGE SCALE GENOMIC DNA]</scope>
    <source>
        <strain evidence="1 2">H63</strain>
    </source>
</reference>
<keyword evidence="2" id="KW-1185">Reference proteome</keyword>
<name>A0ABY8ATZ0_9GAMM</name>
<organism evidence="1 2">
    <name type="scientific">Legionella cardiaca</name>
    <dbReference type="NCBI Taxonomy" id="1071983"/>
    <lineage>
        <taxon>Bacteria</taxon>
        <taxon>Pseudomonadati</taxon>
        <taxon>Pseudomonadota</taxon>
        <taxon>Gammaproteobacteria</taxon>
        <taxon>Legionellales</taxon>
        <taxon>Legionellaceae</taxon>
        <taxon>Legionella</taxon>
    </lineage>
</organism>
<accession>A0ABY8ATZ0</accession>
<dbReference type="EMBL" id="CP119078">
    <property type="protein sequence ID" value="WED44033.1"/>
    <property type="molecule type" value="Genomic_DNA"/>
</dbReference>